<feature type="region of interest" description="Disordered" evidence="13">
    <location>
        <begin position="196"/>
        <end position="235"/>
    </location>
</feature>
<keyword evidence="9 12" id="KW-0949">S-adenosyl-L-methionine</keyword>
<dbReference type="Gene3D" id="3.40.1280.10">
    <property type="match status" value="1"/>
</dbReference>
<dbReference type="GO" id="GO:0070042">
    <property type="term" value="F:rRNA (uridine-N3-)-methyltransferase activity"/>
    <property type="evidence" value="ECO:0007669"/>
    <property type="project" value="TreeGrafter"/>
</dbReference>
<evidence type="ECO:0000256" key="11">
    <source>
        <dbReference type="ARBA" id="ARBA00047944"/>
    </source>
</evidence>
<dbReference type="EC" id="2.1.1.193" evidence="3 12"/>
<dbReference type="InterPro" id="IPR046887">
    <property type="entry name" value="RsmE_PUA-like"/>
</dbReference>
<keyword evidence="5 12" id="KW-0963">Cytoplasm</keyword>
<evidence type="ECO:0000256" key="10">
    <source>
        <dbReference type="ARBA" id="ARBA00025699"/>
    </source>
</evidence>
<dbReference type="Pfam" id="PF04452">
    <property type="entry name" value="Methyltrans_RNA"/>
    <property type="match status" value="2"/>
</dbReference>
<dbReference type="InterPro" id="IPR029026">
    <property type="entry name" value="tRNA_m1G_MTases_N"/>
</dbReference>
<evidence type="ECO:0000256" key="1">
    <source>
        <dbReference type="ARBA" id="ARBA00004496"/>
    </source>
</evidence>
<keyword evidence="6 12" id="KW-0698">rRNA processing</keyword>
<dbReference type="InterPro" id="IPR006700">
    <property type="entry name" value="RsmE"/>
</dbReference>
<evidence type="ECO:0000256" key="8">
    <source>
        <dbReference type="ARBA" id="ARBA00022679"/>
    </source>
</evidence>
<gene>
    <name evidence="16" type="ORF">MC7420_2528</name>
</gene>
<evidence type="ECO:0000256" key="2">
    <source>
        <dbReference type="ARBA" id="ARBA00005528"/>
    </source>
</evidence>
<dbReference type="NCBIfam" id="TIGR00046">
    <property type="entry name" value="RsmE family RNA methyltransferase"/>
    <property type="match status" value="2"/>
</dbReference>
<dbReference type="CDD" id="cd18084">
    <property type="entry name" value="RsmE-like"/>
    <property type="match status" value="1"/>
</dbReference>
<evidence type="ECO:0000259" key="14">
    <source>
        <dbReference type="Pfam" id="PF04452"/>
    </source>
</evidence>
<evidence type="ECO:0000313" key="16">
    <source>
        <dbReference type="EMBL" id="EDX72620.1"/>
    </source>
</evidence>
<protein>
    <recommendedName>
        <fullName evidence="4 12">Ribosomal RNA small subunit methyltransferase E</fullName>
        <ecNumber evidence="3 12">2.1.1.193</ecNumber>
    </recommendedName>
</protein>
<comment type="function">
    <text evidence="10 12">Specifically methylates the N3 position of the uracil ring of uridine 1498 (m3U1498) in 16S rRNA. Acts on the fully assembled 30S ribosomal subunit.</text>
</comment>
<dbReference type="eggNOG" id="COG1385">
    <property type="taxonomic scope" value="Bacteria"/>
</dbReference>
<dbReference type="Pfam" id="PF20260">
    <property type="entry name" value="PUA_4"/>
    <property type="match status" value="1"/>
</dbReference>
<evidence type="ECO:0000256" key="5">
    <source>
        <dbReference type="ARBA" id="ARBA00022490"/>
    </source>
</evidence>
<evidence type="ECO:0000256" key="7">
    <source>
        <dbReference type="ARBA" id="ARBA00022603"/>
    </source>
</evidence>
<evidence type="ECO:0000313" key="17">
    <source>
        <dbReference type="Proteomes" id="UP000003835"/>
    </source>
</evidence>
<evidence type="ECO:0000256" key="3">
    <source>
        <dbReference type="ARBA" id="ARBA00012328"/>
    </source>
</evidence>
<dbReference type="GO" id="GO:0070475">
    <property type="term" value="P:rRNA base methylation"/>
    <property type="evidence" value="ECO:0007669"/>
    <property type="project" value="TreeGrafter"/>
</dbReference>
<keyword evidence="7 12" id="KW-0489">Methyltransferase</keyword>
<reference evidence="16 17" key="1">
    <citation type="submission" date="2008-07" db="EMBL/GenBank/DDBJ databases">
        <authorList>
            <person name="Tandeau de Marsac N."/>
            <person name="Ferriera S."/>
            <person name="Johnson J."/>
            <person name="Kravitz S."/>
            <person name="Beeson K."/>
            <person name="Sutton G."/>
            <person name="Rogers Y.-H."/>
            <person name="Friedman R."/>
            <person name="Frazier M."/>
            <person name="Venter J.C."/>
        </authorList>
    </citation>
    <scope>NUCLEOTIDE SEQUENCE [LARGE SCALE GENOMIC DNA]</scope>
    <source>
        <strain evidence="16 17">PCC 7420</strain>
    </source>
</reference>
<comment type="subcellular location">
    <subcellularLocation>
        <location evidence="1 12">Cytoplasm</location>
    </subcellularLocation>
</comment>
<dbReference type="EMBL" id="DS989863">
    <property type="protein sequence ID" value="EDX72620.1"/>
    <property type="molecule type" value="Genomic_DNA"/>
</dbReference>
<sequence length="295" mass="32502">MNHQQSTMNLQRLVISPTQRQNQQILLTESQQHYLVRVLRLTEGDRFIAMDGEGNWWLSELMANLTQATIIESIPIQTELPCAITLIAAMPKGSGFEDIISAATELGVTDIIPIKSDRTILNPSPRKLERWRRIAQEAAEQSERQIVPTIIDPLDFTSAIKQAIDSTTHCYICVARGNVPHLLNCLPKLEVIDPGDGQDKGDEGGFSTIRVTTNDNSETRPYIQNPVPDERSEGSKRSIIAIATGPEGGWTPQEIEQAIAAGFQPVSLGHRILRAVTAPLMALSLIAASLETPKR</sequence>
<keyword evidence="17" id="KW-1185">Reference proteome</keyword>
<organism evidence="16 17">
    <name type="scientific">Coleofasciculus chthonoplastes PCC 7420</name>
    <dbReference type="NCBI Taxonomy" id="118168"/>
    <lineage>
        <taxon>Bacteria</taxon>
        <taxon>Bacillati</taxon>
        <taxon>Cyanobacteriota</taxon>
        <taxon>Cyanophyceae</taxon>
        <taxon>Coleofasciculales</taxon>
        <taxon>Coleofasciculaceae</taxon>
        <taxon>Coleofasciculus</taxon>
    </lineage>
</organism>
<evidence type="ECO:0000256" key="6">
    <source>
        <dbReference type="ARBA" id="ARBA00022552"/>
    </source>
</evidence>
<evidence type="ECO:0000256" key="4">
    <source>
        <dbReference type="ARBA" id="ARBA00013673"/>
    </source>
</evidence>
<dbReference type="STRING" id="118168.MC7420_2528"/>
<name>B4VZT5_9CYAN</name>
<evidence type="ECO:0000256" key="9">
    <source>
        <dbReference type="ARBA" id="ARBA00022691"/>
    </source>
</evidence>
<feature type="domain" description="Ribosomal RNA small subunit methyltransferase E PUA-like" evidence="15">
    <location>
        <begin position="27"/>
        <end position="61"/>
    </location>
</feature>
<dbReference type="SUPFAM" id="SSF88697">
    <property type="entry name" value="PUA domain-like"/>
    <property type="match status" value="1"/>
</dbReference>
<dbReference type="InterPro" id="IPR015947">
    <property type="entry name" value="PUA-like_sf"/>
</dbReference>
<dbReference type="SUPFAM" id="SSF75217">
    <property type="entry name" value="alpha/beta knot"/>
    <property type="match status" value="1"/>
</dbReference>
<evidence type="ECO:0000256" key="13">
    <source>
        <dbReference type="SAM" id="MobiDB-lite"/>
    </source>
</evidence>
<feature type="domain" description="Ribosomal RNA small subunit methyltransferase E methyltransferase" evidence="14">
    <location>
        <begin position="236"/>
        <end position="286"/>
    </location>
</feature>
<dbReference type="PANTHER" id="PTHR30027">
    <property type="entry name" value="RIBOSOMAL RNA SMALL SUBUNIT METHYLTRANSFERASE E"/>
    <property type="match status" value="1"/>
</dbReference>
<accession>B4VZT5</accession>
<dbReference type="HOGENOM" id="CLU_067442_4_1_3"/>
<dbReference type="InterPro" id="IPR046886">
    <property type="entry name" value="RsmE_MTase_dom"/>
</dbReference>
<dbReference type="AlphaFoldDB" id="B4VZT5"/>
<comment type="catalytic activity">
    <reaction evidence="11 12">
        <text>uridine(1498) in 16S rRNA + S-adenosyl-L-methionine = N(3)-methyluridine(1498) in 16S rRNA + S-adenosyl-L-homocysteine + H(+)</text>
        <dbReference type="Rhea" id="RHEA:42920"/>
        <dbReference type="Rhea" id="RHEA-COMP:10283"/>
        <dbReference type="Rhea" id="RHEA-COMP:10284"/>
        <dbReference type="ChEBI" id="CHEBI:15378"/>
        <dbReference type="ChEBI" id="CHEBI:57856"/>
        <dbReference type="ChEBI" id="CHEBI:59789"/>
        <dbReference type="ChEBI" id="CHEBI:65315"/>
        <dbReference type="ChEBI" id="CHEBI:74502"/>
        <dbReference type="EC" id="2.1.1.193"/>
    </reaction>
</comment>
<dbReference type="InterPro" id="IPR029028">
    <property type="entry name" value="Alpha/beta_knot_MTases"/>
</dbReference>
<dbReference type="GO" id="GO:0005737">
    <property type="term" value="C:cytoplasm"/>
    <property type="evidence" value="ECO:0007669"/>
    <property type="project" value="UniProtKB-SubCell"/>
</dbReference>
<comment type="similarity">
    <text evidence="2 12">Belongs to the RNA methyltransferase RsmE family.</text>
</comment>
<dbReference type="Proteomes" id="UP000003835">
    <property type="component" value="Unassembled WGS sequence"/>
</dbReference>
<dbReference type="PANTHER" id="PTHR30027:SF3">
    <property type="entry name" value="16S RRNA (URACIL(1498)-N(3))-METHYLTRANSFERASE"/>
    <property type="match status" value="1"/>
</dbReference>
<proteinExistence type="inferred from homology"/>
<dbReference type="RefSeq" id="WP_006104314.1">
    <property type="nucleotide sequence ID" value="NZ_DS989863.1"/>
</dbReference>
<evidence type="ECO:0000256" key="12">
    <source>
        <dbReference type="PIRNR" id="PIRNR015601"/>
    </source>
</evidence>
<evidence type="ECO:0000259" key="15">
    <source>
        <dbReference type="Pfam" id="PF20260"/>
    </source>
</evidence>
<dbReference type="PIRSF" id="PIRSF015601">
    <property type="entry name" value="MTase_slr0722"/>
    <property type="match status" value="1"/>
</dbReference>
<feature type="domain" description="Ribosomal RNA small subunit methyltransferase E methyltransferase" evidence="14">
    <location>
        <begin position="79"/>
        <end position="180"/>
    </location>
</feature>
<keyword evidence="8 12" id="KW-0808">Transferase</keyword>